<evidence type="ECO:0000313" key="3">
    <source>
        <dbReference type="Proteomes" id="UP001153555"/>
    </source>
</evidence>
<dbReference type="Proteomes" id="UP001153555">
    <property type="component" value="Unassembled WGS sequence"/>
</dbReference>
<protein>
    <recommendedName>
        <fullName evidence="4">Retrovirus-related Pol polyprotein from transposon RE1</fullName>
    </recommendedName>
</protein>
<accession>A0A9N7NPW6</accession>
<proteinExistence type="predicted"/>
<dbReference type="EMBL" id="CACSLK010027842">
    <property type="protein sequence ID" value="CAA0833918.1"/>
    <property type="molecule type" value="Genomic_DNA"/>
</dbReference>
<keyword evidence="3" id="KW-1185">Reference proteome</keyword>
<comment type="caution">
    <text evidence="2">The sequence shown here is derived from an EMBL/GenBank/DDBJ whole genome shotgun (WGS) entry which is preliminary data.</text>
</comment>
<name>A0A9N7NPW6_STRHE</name>
<reference evidence="2" key="1">
    <citation type="submission" date="2019-12" db="EMBL/GenBank/DDBJ databases">
        <authorList>
            <person name="Scholes J."/>
        </authorList>
    </citation>
    <scope>NUCLEOTIDE SEQUENCE</scope>
</reference>
<evidence type="ECO:0000256" key="1">
    <source>
        <dbReference type="SAM" id="MobiDB-lite"/>
    </source>
</evidence>
<evidence type="ECO:0000313" key="2">
    <source>
        <dbReference type="EMBL" id="CAA0833918.1"/>
    </source>
</evidence>
<dbReference type="PANTHER" id="PTHR47481:SF22">
    <property type="entry name" value="RETROTRANSPOSON GAG DOMAIN-CONTAINING PROTEIN"/>
    <property type="match status" value="1"/>
</dbReference>
<gene>
    <name evidence="2" type="ORF">SHERM_29174</name>
</gene>
<evidence type="ECO:0008006" key="4">
    <source>
        <dbReference type="Google" id="ProtNLM"/>
    </source>
</evidence>
<dbReference type="OrthoDB" id="1938465at2759"/>
<dbReference type="Pfam" id="PF14223">
    <property type="entry name" value="Retrotran_gag_2"/>
    <property type="match status" value="1"/>
</dbReference>
<dbReference type="AlphaFoldDB" id="A0A9N7NPW6"/>
<organism evidence="2 3">
    <name type="scientific">Striga hermonthica</name>
    <name type="common">Purple witchweed</name>
    <name type="synonym">Buchnera hermonthica</name>
    <dbReference type="NCBI Taxonomy" id="68872"/>
    <lineage>
        <taxon>Eukaryota</taxon>
        <taxon>Viridiplantae</taxon>
        <taxon>Streptophyta</taxon>
        <taxon>Embryophyta</taxon>
        <taxon>Tracheophyta</taxon>
        <taxon>Spermatophyta</taxon>
        <taxon>Magnoliopsida</taxon>
        <taxon>eudicotyledons</taxon>
        <taxon>Gunneridae</taxon>
        <taxon>Pentapetalae</taxon>
        <taxon>asterids</taxon>
        <taxon>lamiids</taxon>
        <taxon>Lamiales</taxon>
        <taxon>Orobanchaceae</taxon>
        <taxon>Buchnereae</taxon>
        <taxon>Striga</taxon>
    </lineage>
</organism>
<feature type="region of interest" description="Disordered" evidence="1">
    <location>
        <begin position="218"/>
        <end position="265"/>
    </location>
</feature>
<dbReference type="PANTHER" id="PTHR47481">
    <property type="match status" value="1"/>
</dbReference>
<feature type="region of interest" description="Disordered" evidence="1">
    <location>
        <begin position="294"/>
        <end position="322"/>
    </location>
</feature>
<sequence length="491" mass="54465">MANGNNQVLLPNTQQPDLPLTLITIHNSIKLTSTNYLSWKTQIESILIGYDLHKFIDGSFPSPPATTTINNVVSPNPAYQTWLRQDKLLFGALVGTISTNLVPLITQSPTSHDAWKTLANTYARPSRGHIKQLKENLKSISKGSQSVTDYMQAIKTKADELATLGKPLDHEDLIEKVLDGLEDTYQSVIDAVNSRDTPITFDELHEKLIHKELSLRNISPSPALPASAHLTNTRSNPRHTTHRPSWPATIPSPHPAPNSYHQSATKPNRPFLGKCQWCRTQGHVVSQCPLFRQQFPHATPPPRPHTSTPIRSPSPSPTQALLATTSSSPESWLFDSGATHHVTTDLQNLAIHSPYDGPDEIMIGDGSGVPITHTASLRLPSCPLCRVYFSLCKISSKCSSGHFLHSVRVVLSNLTSNTCCTHLPNIFVSHSIYIINPQSHLCIRPISHHFTRTTLILYPGPYSLPCKPTFVTIFRYHYSLQTQHPQTHSKT</sequence>